<dbReference type="GO" id="GO:0044183">
    <property type="term" value="F:protein folding chaperone"/>
    <property type="evidence" value="ECO:0007669"/>
    <property type="project" value="InterPro"/>
</dbReference>
<dbReference type="KEGG" id="vg:26628457"/>
<dbReference type="EMBL" id="KP671755">
    <property type="protein sequence ID" value="AJT60972.1"/>
    <property type="molecule type" value="Genomic_DNA"/>
</dbReference>
<dbReference type="SMR" id="A0A0D4DBB9"/>
<dbReference type="Proteomes" id="UP000202888">
    <property type="component" value="Segment"/>
</dbReference>
<dbReference type="InterPro" id="IPR020818">
    <property type="entry name" value="Chaperonin_GroES"/>
</dbReference>
<dbReference type="OrthoDB" id="19822at10239"/>
<evidence type="ECO:0000256" key="1">
    <source>
        <dbReference type="ARBA" id="ARBA00023186"/>
    </source>
</evidence>
<dbReference type="GO" id="GO:0019069">
    <property type="term" value="P:viral capsid assembly"/>
    <property type="evidence" value="ECO:0007669"/>
    <property type="project" value="InterPro"/>
</dbReference>
<dbReference type="SUPFAM" id="SSF50129">
    <property type="entry name" value="GroES-like"/>
    <property type="match status" value="1"/>
</dbReference>
<accession>A0A0D4DBB9</accession>
<dbReference type="PIRSF" id="PIRSF004380">
    <property type="entry name" value="Phage_GroES_Gp31"/>
    <property type="match status" value="1"/>
</dbReference>
<evidence type="ECO:0000313" key="2">
    <source>
        <dbReference type="EMBL" id="AJT60972.1"/>
    </source>
</evidence>
<name>A0A0D4DBB9_9CAUD</name>
<dbReference type="InterPro" id="IPR016416">
    <property type="entry name" value="Phage_T4_Gp31_GroEL"/>
</dbReference>
<dbReference type="Pfam" id="PF00166">
    <property type="entry name" value="Cpn10"/>
    <property type="match status" value="1"/>
</dbReference>
<dbReference type="GeneID" id="26628457"/>
<keyword evidence="3" id="KW-1185">Reference proteome</keyword>
<dbReference type="InterPro" id="IPR037124">
    <property type="entry name" value="Chaperonin_GroES_sf"/>
</dbReference>
<organism evidence="2 3">
    <name type="scientific">Vibrio phage ValKK3</name>
    <dbReference type="NCBI Taxonomy" id="1610855"/>
    <lineage>
        <taxon>Viruses</taxon>
        <taxon>Duplodnaviria</taxon>
        <taxon>Heunggongvirae</taxon>
        <taxon>Uroviricota</taxon>
        <taxon>Caudoviricetes</taxon>
        <taxon>Pantevenvirales</taxon>
        <taxon>Straboviridae</taxon>
        <taxon>Schizotequatrovirus</taxon>
        <taxon>Schizotequatrovirus valkk3</taxon>
    </lineage>
</organism>
<proteinExistence type="predicted"/>
<sequence length="112" mass="12300">MTLKAHAMGEQIIIDTKAVKEGEEIKSEGGIVLGRATQPEVPLHGIVISVGEDVDQKVIKVGDKVLLPLGNIKNVPDPRIIEGIMKPDDQDRALWVHTHYKNIAAVYRDDEA</sequence>
<evidence type="ECO:0000313" key="3">
    <source>
        <dbReference type="Proteomes" id="UP000202888"/>
    </source>
</evidence>
<protein>
    <submittedName>
        <fullName evidence="2">Head assembly cochaperone</fullName>
    </submittedName>
</protein>
<keyword evidence="1" id="KW-0143">Chaperone</keyword>
<dbReference type="InterPro" id="IPR011032">
    <property type="entry name" value="GroES-like_sf"/>
</dbReference>
<reference evidence="2 3" key="1">
    <citation type="journal article" date="2016" name="Genom Data">
        <title>Complete genome sequence of a giant Vibrio phage ValKK3 infecting Vibrio alginolyticus.</title>
        <authorList>
            <person name="Lal T.M."/>
            <person name="Sano M."/>
            <person name="Hatai K."/>
            <person name="Ransangan J."/>
        </authorList>
    </citation>
    <scope>NUCLEOTIDE SEQUENCE [LARGE SCALE GENOMIC DNA]</scope>
</reference>
<dbReference type="GO" id="GO:0005524">
    <property type="term" value="F:ATP binding"/>
    <property type="evidence" value="ECO:0007669"/>
    <property type="project" value="InterPro"/>
</dbReference>
<dbReference type="Gene3D" id="2.30.33.40">
    <property type="entry name" value="GroES chaperonin"/>
    <property type="match status" value="1"/>
</dbReference>
<dbReference type="RefSeq" id="YP_009201234.1">
    <property type="nucleotide sequence ID" value="NC_028829.1"/>
</dbReference>